<sequence length="135" mass="15174">MNRIFTVGLLFFLTLAAAFADELAVSLNYFRAAFEGTDVKVEWELANENTVTGFEVYRKLSNETSFRHINALSVSGSRRYAFIDTDLRSVPNRTGTITYKLTVESTDGNSSFTTAFINNPSSVERSWGSIKSMFR</sequence>
<evidence type="ECO:0000256" key="1">
    <source>
        <dbReference type="SAM" id="SignalP"/>
    </source>
</evidence>
<feature type="signal peptide" evidence="1">
    <location>
        <begin position="1"/>
        <end position="20"/>
    </location>
</feature>
<gene>
    <name evidence="2" type="ORF">F0P94_10445</name>
</gene>
<accession>A0A5N1IYT7</accession>
<dbReference type="RefSeq" id="WP_150903825.1">
    <property type="nucleotide sequence ID" value="NZ_VTWT01000005.1"/>
</dbReference>
<evidence type="ECO:0000313" key="2">
    <source>
        <dbReference type="EMBL" id="KAA9333659.1"/>
    </source>
</evidence>
<proteinExistence type="predicted"/>
<keyword evidence="3" id="KW-1185">Reference proteome</keyword>
<dbReference type="InterPro" id="IPR013783">
    <property type="entry name" value="Ig-like_fold"/>
</dbReference>
<evidence type="ECO:0000313" key="3">
    <source>
        <dbReference type="Proteomes" id="UP000326570"/>
    </source>
</evidence>
<dbReference type="EMBL" id="VTWT01000005">
    <property type="protein sequence ID" value="KAA9333659.1"/>
    <property type="molecule type" value="Genomic_DNA"/>
</dbReference>
<dbReference type="Gene3D" id="2.60.40.10">
    <property type="entry name" value="Immunoglobulins"/>
    <property type="match status" value="1"/>
</dbReference>
<dbReference type="Proteomes" id="UP000326570">
    <property type="component" value="Unassembled WGS sequence"/>
</dbReference>
<evidence type="ECO:0008006" key="4">
    <source>
        <dbReference type="Google" id="ProtNLM"/>
    </source>
</evidence>
<name>A0A5N1IYT7_9BACT</name>
<feature type="chain" id="PRO_5024876133" description="Fibronectin type III domain-containing protein" evidence="1">
    <location>
        <begin position="21"/>
        <end position="135"/>
    </location>
</feature>
<reference evidence="2 3" key="1">
    <citation type="submission" date="2019-09" db="EMBL/GenBank/DDBJ databases">
        <title>Genome sequence of Adhaeribacter sp. M2.</title>
        <authorList>
            <person name="Srinivasan S."/>
        </authorList>
    </citation>
    <scope>NUCLEOTIDE SEQUENCE [LARGE SCALE GENOMIC DNA]</scope>
    <source>
        <strain evidence="2 3">M2</strain>
    </source>
</reference>
<comment type="caution">
    <text evidence="2">The sequence shown here is derived from an EMBL/GenBank/DDBJ whole genome shotgun (WGS) entry which is preliminary data.</text>
</comment>
<keyword evidence="1" id="KW-0732">Signal</keyword>
<organism evidence="2 3">
    <name type="scientific">Adhaeribacter soli</name>
    <dbReference type="NCBI Taxonomy" id="2607655"/>
    <lineage>
        <taxon>Bacteria</taxon>
        <taxon>Pseudomonadati</taxon>
        <taxon>Bacteroidota</taxon>
        <taxon>Cytophagia</taxon>
        <taxon>Cytophagales</taxon>
        <taxon>Hymenobacteraceae</taxon>
        <taxon>Adhaeribacter</taxon>
    </lineage>
</organism>
<protein>
    <recommendedName>
        <fullName evidence="4">Fibronectin type III domain-containing protein</fullName>
    </recommendedName>
</protein>
<dbReference type="AlphaFoldDB" id="A0A5N1IYT7"/>